<sequence length="67" mass="7193">MVSALEMLWAAGLRIPAGLTDGEMAAIREAIMTLTARRLTAEEAMAEIDGLVARLRAERAESEGYAT</sequence>
<reference evidence="2 3" key="1">
    <citation type="submission" date="2017-04" db="EMBL/GenBank/DDBJ databases">
        <authorList>
            <person name="Afonso C.L."/>
            <person name="Miller P.J."/>
            <person name="Scott M.A."/>
            <person name="Spackman E."/>
            <person name="Goraichik I."/>
            <person name="Dimitrov K.M."/>
            <person name="Suarez D.L."/>
            <person name="Swayne D.E."/>
        </authorList>
    </citation>
    <scope>NUCLEOTIDE SEQUENCE [LARGE SCALE GENOMIC DNA]</scope>
    <source>
        <strain evidence="2 3">USBA 355</strain>
    </source>
</reference>
<gene>
    <name evidence="1" type="ORF">SAMN05428998_114143</name>
    <name evidence="2" type="ORF">SAMN05428998_12695</name>
</gene>
<evidence type="ECO:0000313" key="3">
    <source>
        <dbReference type="Proteomes" id="UP000192917"/>
    </source>
</evidence>
<proteinExistence type="predicted"/>
<keyword evidence="3" id="KW-1185">Reference proteome</keyword>
<dbReference type="EMBL" id="FWZX01000026">
    <property type="protein sequence ID" value="SMF66286.1"/>
    <property type="molecule type" value="Genomic_DNA"/>
</dbReference>
<evidence type="ECO:0000313" key="1">
    <source>
        <dbReference type="EMBL" id="SMF42104.1"/>
    </source>
</evidence>
<name>A0A1Y6CPK8_9PROT</name>
<evidence type="ECO:0000313" key="2">
    <source>
        <dbReference type="EMBL" id="SMF66286.1"/>
    </source>
</evidence>
<accession>A0A1Y6CPK8</accession>
<dbReference type="EMBL" id="FWZX01000014">
    <property type="protein sequence ID" value="SMF42104.1"/>
    <property type="molecule type" value="Genomic_DNA"/>
</dbReference>
<dbReference type="STRING" id="560819.SAMN05428998_114143"/>
<dbReference type="Proteomes" id="UP000192917">
    <property type="component" value="Unassembled WGS sequence"/>
</dbReference>
<protein>
    <submittedName>
        <fullName evidence="2">Uncharacterized protein</fullName>
    </submittedName>
</protein>
<dbReference type="AlphaFoldDB" id="A0A1Y6CPK8"/>
<organism evidence="2 3">
    <name type="scientific">Tistlia consotensis USBA 355</name>
    <dbReference type="NCBI Taxonomy" id="560819"/>
    <lineage>
        <taxon>Bacteria</taxon>
        <taxon>Pseudomonadati</taxon>
        <taxon>Pseudomonadota</taxon>
        <taxon>Alphaproteobacteria</taxon>
        <taxon>Rhodospirillales</taxon>
        <taxon>Rhodovibrionaceae</taxon>
        <taxon>Tistlia</taxon>
    </lineage>
</organism>